<feature type="transmembrane region" description="Helical" evidence="1">
    <location>
        <begin position="200"/>
        <end position="220"/>
    </location>
</feature>
<feature type="chain" id="PRO_5040112106" evidence="2">
    <location>
        <begin position="16"/>
        <end position="224"/>
    </location>
</feature>
<dbReference type="PANTHER" id="PTHR35043:SF7">
    <property type="entry name" value="TRANSCRIPTION FACTOR DOMAIN-CONTAINING PROTEIN"/>
    <property type="match status" value="1"/>
</dbReference>
<evidence type="ECO:0000313" key="3">
    <source>
        <dbReference type="EMBL" id="KAF2083975.1"/>
    </source>
</evidence>
<dbReference type="EMBL" id="ML978749">
    <property type="protein sequence ID" value="KAF2083975.1"/>
    <property type="molecule type" value="Genomic_DNA"/>
</dbReference>
<feature type="transmembrane region" description="Helical" evidence="1">
    <location>
        <begin position="172"/>
        <end position="194"/>
    </location>
</feature>
<accession>A0A9P4HRE3</accession>
<keyword evidence="1" id="KW-0472">Membrane</keyword>
<organism evidence="3 4">
    <name type="scientific">Saccharata proteae CBS 121410</name>
    <dbReference type="NCBI Taxonomy" id="1314787"/>
    <lineage>
        <taxon>Eukaryota</taxon>
        <taxon>Fungi</taxon>
        <taxon>Dikarya</taxon>
        <taxon>Ascomycota</taxon>
        <taxon>Pezizomycotina</taxon>
        <taxon>Dothideomycetes</taxon>
        <taxon>Dothideomycetes incertae sedis</taxon>
        <taxon>Botryosphaeriales</taxon>
        <taxon>Saccharataceae</taxon>
        <taxon>Saccharata</taxon>
    </lineage>
</organism>
<dbReference type="PANTHER" id="PTHR35043">
    <property type="entry name" value="TRANSCRIPTION FACTOR DOMAIN-CONTAINING PROTEIN"/>
    <property type="match status" value="1"/>
</dbReference>
<comment type="caution">
    <text evidence="3">The sequence shown here is derived from an EMBL/GenBank/DDBJ whole genome shotgun (WGS) entry which is preliminary data.</text>
</comment>
<keyword evidence="2" id="KW-0732">Signal</keyword>
<keyword evidence="1" id="KW-0812">Transmembrane</keyword>
<evidence type="ECO:0000313" key="4">
    <source>
        <dbReference type="Proteomes" id="UP000799776"/>
    </source>
</evidence>
<keyword evidence="1" id="KW-1133">Transmembrane helix</keyword>
<gene>
    <name evidence="3" type="ORF">K490DRAFT_50263</name>
</gene>
<protein>
    <submittedName>
        <fullName evidence="3">Uncharacterized protein</fullName>
    </submittedName>
</protein>
<reference evidence="3" key="1">
    <citation type="journal article" date="2020" name="Stud. Mycol.">
        <title>101 Dothideomycetes genomes: a test case for predicting lifestyles and emergence of pathogens.</title>
        <authorList>
            <person name="Haridas S."/>
            <person name="Albert R."/>
            <person name="Binder M."/>
            <person name="Bloem J."/>
            <person name="Labutti K."/>
            <person name="Salamov A."/>
            <person name="Andreopoulos B."/>
            <person name="Baker S."/>
            <person name="Barry K."/>
            <person name="Bills G."/>
            <person name="Bluhm B."/>
            <person name="Cannon C."/>
            <person name="Castanera R."/>
            <person name="Culley D."/>
            <person name="Daum C."/>
            <person name="Ezra D."/>
            <person name="Gonzalez J."/>
            <person name="Henrissat B."/>
            <person name="Kuo A."/>
            <person name="Liang C."/>
            <person name="Lipzen A."/>
            <person name="Lutzoni F."/>
            <person name="Magnuson J."/>
            <person name="Mondo S."/>
            <person name="Nolan M."/>
            <person name="Ohm R."/>
            <person name="Pangilinan J."/>
            <person name="Park H.-J."/>
            <person name="Ramirez L."/>
            <person name="Alfaro M."/>
            <person name="Sun H."/>
            <person name="Tritt A."/>
            <person name="Yoshinaga Y."/>
            <person name="Zwiers L.-H."/>
            <person name="Turgeon B."/>
            <person name="Goodwin S."/>
            <person name="Spatafora J."/>
            <person name="Crous P."/>
            <person name="Grigoriev I."/>
        </authorList>
    </citation>
    <scope>NUCLEOTIDE SEQUENCE</scope>
    <source>
        <strain evidence="3">CBS 121410</strain>
    </source>
</reference>
<feature type="signal peptide" evidence="2">
    <location>
        <begin position="1"/>
        <end position="15"/>
    </location>
</feature>
<dbReference type="AlphaFoldDB" id="A0A9P4HRE3"/>
<sequence length="224" mass="25106">MSLLITLYFLPKSSAFPLITTRNNISIDADRAWVPAPDGRGTYDLIMGCLATLSLCIWISHHPNIHPKSGAFKTVLKGIRWIVIASLAPEYVLYCAWDQRRAATRLLKQSFEGWSIQQAFFAVSGGFIVESSTWWHESHLTFTPGGVLELAKAGLLPKISQAKLREKSRSDILGIMVVCVQTGWFLVHSVARLARNEPLTLLEIHVMAHVVCAFFTYLLWAQKP</sequence>
<keyword evidence="4" id="KW-1185">Reference proteome</keyword>
<feature type="non-terminal residue" evidence="3">
    <location>
        <position position="224"/>
    </location>
</feature>
<dbReference type="OrthoDB" id="3061561at2759"/>
<dbReference type="Proteomes" id="UP000799776">
    <property type="component" value="Unassembled WGS sequence"/>
</dbReference>
<evidence type="ECO:0000256" key="2">
    <source>
        <dbReference type="SAM" id="SignalP"/>
    </source>
</evidence>
<evidence type="ECO:0000256" key="1">
    <source>
        <dbReference type="SAM" id="Phobius"/>
    </source>
</evidence>
<proteinExistence type="predicted"/>
<name>A0A9P4HRE3_9PEZI</name>